<sequence length="114" mass="12596">MPNSATSEIRGLKWKQCSCAQWDENRLIARVCNIMGREYGGHNATDAARDALAARTRQNLIENHESATTLDINIDEESLALVIELQPHDLRYMAKGGMPSTRGSEPGIGDRISD</sequence>
<dbReference type="Proteomes" id="UP000742024">
    <property type="component" value="Unassembled WGS sequence"/>
</dbReference>
<name>A0ABQ7P1K7_9HYPO</name>
<protein>
    <submittedName>
        <fullName evidence="2">Uncharacterized protein</fullName>
    </submittedName>
</protein>
<evidence type="ECO:0000256" key="1">
    <source>
        <dbReference type="SAM" id="MobiDB-lite"/>
    </source>
</evidence>
<organism evidence="2 3">
    <name type="scientific">Claviceps arundinis</name>
    <dbReference type="NCBI Taxonomy" id="1623583"/>
    <lineage>
        <taxon>Eukaryota</taxon>
        <taxon>Fungi</taxon>
        <taxon>Dikarya</taxon>
        <taxon>Ascomycota</taxon>
        <taxon>Pezizomycotina</taxon>
        <taxon>Sordariomycetes</taxon>
        <taxon>Hypocreomycetidae</taxon>
        <taxon>Hypocreales</taxon>
        <taxon>Clavicipitaceae</taxon>
        <taxon>Claviceps</taxon>
    </lineage>
</organism>
<gene>
    <name evidence="2" type="ORF">E4U57_006789</name>
</gene>
<reference evidence="2 3" key="1">
    <citation type="journal article" date="2020" name="bioRxiv">
        <title>Whole genome comparisons of ergot fungi reveals the divergence and evolution of species within the genus Claviceps are the result of varying mechanisms driving genome evolution and host range expansion.</title>
        <authorList>
            <person name="Wyka S.A."/>
            <person name="Mondo S.J."/>
            <person name="Liu M."/>
            <person name="Dettman J."/>
            <person name="Nalam V."/>
            <person name="Broders K.D."/>
        </authorList>
    </citation>
    <scope>NUCLEOTIDE SEQUENCE [LARGE SCALE GENOMIC DNA]</scope>
    <source>
        <strain evidence="2 3">LM583</strain>
    </source>
</reference>
<evidence type="ECO:0000313" key="2">
    <source>
        <dbReference type="EMBL" id="KAG5951693.1"/>
    </source>
</evidence>
<accession>A0ABQ7P1K7</accession>
<comment type="caution">
    <text evidence="2">The sequence shown here is derived from an EMBL/GenBank/DDBJ whole genome shotgun (WGS) entry which is preliminary data.</text>
</comment>
<evidence type="ECO:0000313" key="3">
    <source>
        <dbReference type="Proteomes" id="UP000742024"/>
    </source>
</evidence>
<dbReference type="EMBL" id="SRPR01000611">
    <property type="protein sequence ID" value="KAG5951693.1"/>
    <property type="molecule type" value="Genomic_DNA"/>
</dbReference>
<keyword evidence="3" id="KW-1185">Reference proteome</keyword>
<feature type="region of interest" description="Disordered" evidence="1">
    <location>
        <begin position="94"/>
        <end position="114"/>
    </location>
</feature>
<proteinExistence type="predicted"/>